<dbReference type="GO" id="GO:0008324">
    <property type="term" value="F:monoatomic cation transmembrane transporter activity"/>
    <property type="evidence" value="ECO:0007669"/>
    <property type="project" value="InterPro"/>
</dbReference>
<dbReference type="GO" id="GO:0006813">
    <property type="term" value="P:potassium ion transport"/>
    <property type="evidence" value="ECO:0007669"/>
    <property type="project" value="InterPro"/>
</dbReference>
<evidence type="ECO:0000256" key="1">
    <source>
        <dbReference type="ARBA" id="ARBA00004651"/>
    </source>
</evidence>
<dbReference type="PANTHER" id="PTHR30445">
    <property type="entry name" value="K(+)_H(+) ANTIPORTER SUBUNIT KHTT"/>
    <property type="match status" value="1"/>
</dbReference>
<feature type="domain" description="RCK C-terminal" evidence="9">
    <location>
        <begin position="177"/>
        <end position="256"/>
    </location>
</feature>
<organism evidence="10 11">
    <name type="scientific">Candidatus Glassbacteria bacterium RIFCSPLOWO2_12_FULL_58_11</name>
    <dbReference type="NCBI Taxonomy" id="1817867"/>
    <lineage>
        <taxon>Bacteria</taxon>
        <taxon>Candidatus Glassiibacteriota</taxon>
    </lineage>
</organism>
<dbReference type="Proteomes" id="UP000179129">
    <property type="component" value="Unassembled WGS sequence"/>
</dbReference>
<dbReference type="AlphaFoldDB" id="A0A1F5YYF9"/>
<feature type="transmembrane region" description="Helical" evidence="8">
    <location>
        <begin position="55"/>
        <end position="73"/>
    </location>
</feature>
<dbReference type="GO" id="GO:0005886">
    <property type="term" value="C:plasma membrane"/>
    <property type="evidence" value="ECO:0007669"/>
    <property type="project" value="UniProtKB-SubCell"/>
</dbReference>
<feature type="transmembrane region" description="Helical" evidence="8">
    <location>
        <begin position="85"/>
        <end position="109"/>
    </location>
</feature>
<keyword evidence="3" id="KW-0813">Transport</keyword>
<keyword evidence="5 8" id="KW-0812">Transmembrane</keyword>
<evidence type="ECO:0000256" key="7">
    <source>
        <dbReference type="ARBA" id="ARBA00023136"/>
    </source>
</evidence>
<feature type="domain" description="RCK C-terminal" evidence="9">
    <location>
        <begin position="261"/>
        <end position="346"/>
    </location>
</feature>
<evidence type="ECO:0000256" key="8">
    <source>
        <dbReference type="SAM" id="Phobius"/>
    </source>
</evidence>
<evidence type="ECO:0000313" key="11">
    <source>
        <dbReference type="Proteomes" id="UP000179129"/>
    </source>
</evidence>
<evidence type="ECO:0000256" key="5">
    <source>
        <dbReference type="ARBA" id="ARBA00022692"/>
    </source>
</evidence>
<comment type="caution">
    <text evidence="10">The sequence shown here is derived from an EMBL/GenBank/DDBJ whole genome shotgun (WGS) entry which is preliminary data.</text>
</comment>
<dbReference type="Pfam" id="PF06826">
    <property type="entry name" value="Asp-Al_Ex"/>
    <property type="match status" value="2"/>
</dbReference>
<gene>
    <name evidence="10" type="ORF">A3F83_10310</name>
</gene>
<feature type="transmembrane region" description="Helical" evidence="8">
    <location>
        <begin position="449"/>
        <end position="467"/>
    </location>
</feature>
<dbReference type="Pfam" id="PF02080">
    <property type="entry name" value="TrkA_C"/>
    <property type="match status" value="2"/>
</dbReference>
<feature type="transmembrane region" description="Helical" evidence="8">
    <location>
        <begin position="474"/>
        <end position="494"/>
    </location>
</feature>
<evidence type="ECO:0000256" key="6">
    <source>
        <dbReference type="ARBA" id="ARBA00022989"/>
    </source>
</evidence>
<evidence type="ECO:0000256" key="3">
    <source>
        <dbReference type="ARBA" id="ARBA00022448"/>
    </source>
</evidence>
<keyword evidence="6 8" id="KW-1133">Transmembrane helix</keyword>
<feature type="transmembrane region" description="Helical" evidence="8">
    <location>
        <begin position="148"/>
        <end position="168"/>
    </location>
</feature>
<proteinExistence type="inferred from homology"/>
<feature type="transmembrane region" description="Helical" evidence="8">
    <location>
        <begin position="380"/>
        <end position="400"/>
    </location>
</feature>
<dbReference type="SUPFAM" id="SSF116726">
    <property type="entry name" value="TrkA C-terminal domain-like"/>
    <property type="match status" value="2"/>
</dbReference>
<evidence type="ECO:0000259" key="9">
    <source>
        <dbReference type="PROSITE" id="PS51202"/>
    </source>
</evidence>
<evidence type="ECO:0000256" key="4">
    <source>
        <dbReference type="ARBA" id="ARBA00022475"/>
    </source>
</evidence>
<comment type="subcellular location">
    <subcellularLocation>
        <location evidence="1">Cell membrane</location>
        <topology evidence="1">Multi-pass membrane protein</topology>
    </subcellularLocation>
</comment>
<dbReference type="InterPro" id="IPR006512">
    <property type="entry name" value="YidE_YbjL"/>
</dbReference>
<evidence type="ECO:0000313" key="10">
    <source>
        <dbReference type="EMBL" id="OGG05114.1"/>
    </source>
</evidence>
<dbReference type="InterPro" id="IPR036721">
    <property type="entry name" value="RCK_C_sf"/>
</dbReference>
<accession>A0A1F5YYF9</accession>
<feature type="transmembrane region" description="Helical" evidence="8">
    <location>
        <begin position="6"/>
        <end position="24"/>
    </location>
</feature>
<reference evidence="10 11" key="1">
    <citation type="journal article" date="2016" name="Nat. Commun.">
        <title>Thousands of microbial genomes shed light on interconnected biogeochemical processes in an aquifer system.</title>
        <authorList>
            <person name="Anantharaman K."/>
            <person name="Brown C.T."/>
            <person name="Hug L.A."/>
            <person name="Sharon I."/>
            <person name="Castelle C.J."/>
            <person name="Probst A.J."/>
            <person name="Thomas B.C."/>
            <person name="Singh A."/>
            <person name="Wilkins M.J."/>
            <person name="Karaoz U."/>
            <person name="Brodie E.L."/>
            <person name="Williams K.H."/>
            <person name="Hubbard S.S."/>
            <person name="Banfield J.F."/>
        </authorList>
    </citation>
    <scope>NUCLEOTIDE SEQUENCE [LARGE SCALE GENOMIC DNA]</scope>
</reference>
<feature type="transmembrane region" description="Helical" evidence="8">
    <location>
        <begin position="356"/>
        <end position="374"/>
    </location>
</feature>
<dbReference type="EMBL" id="MFIX01000091">
    <property type="protein sequence ID" value="OGG05114.1"/>
    <property type="molecule type" value="Genomic_DNA"/>
</dbReference>
<evidence type="ECO:0000256" key="2">
    <source>
        <dbReference type="ARBA" id="ARBA00009854"/>
    </source>
</evidence>
<keyword evidence="4" id="KW-1003">Cell membrane</keyword>
<name>A0A1F5YYF9_9BACT</name>
<dbReference type="PANTHER" id="PTHR30445:SF3">
    <property type="entry name" value="TRANSPORT PROTEIN YIDE-RELATED"/>
    <property type="match status" value="1"/>
</dbReference>
<feature type="transmembrane region" description="Helical" evidence="8">
    <location>
        <begin position="506"/>
        <end position="530"/>
    </location>
</feature>
<dbReference type="NCBIfam" id="TIGR01625">
    <property type="entry name" value="YidE_YbjL_dupl"/>
    <property type="match status" value="2"/>
</dbReference>
<feature type="transmembrane region" description="Helical" evidence="8">
    <location>
        <begin position="31"/>
        <end position="49"/>
    </location>
</feature>
<comment type="similarity">
    <text evidence="2">Belongs to the AAE transporter (TC 2.A.81) family.</text>
</comment>
<feature type="transmembrane region" description="Helical" evidence="8">
    <location>
        <begin position="421"/>
        <end position="443"/>
    </location>
</feature>
<dbReference type="InterPro" id="IPR050144">
    <property type="entry name" value="AAE_transporter"/>
</dbReference>
<sequence length="531" mass="56523">MLQQFLSHPIAALFLIIALGSALGNLRVAKITLGASGVLFVALLFGHLGVRLPGAVQELGIILFVYAVGLQAGPRFFNQFKARGILFAKLGIAVVAAGAALTWLVSYLFGLEPALAIGMYAGAMTSTPGLAAAMDAARDPAVSVGYGIAYPFGVVGVVLLVQLLPRLLKVDLEKEKQGLLKSEPQGKKIGRRQFRVSNPACEGKSLIDLNFHRLVEVNISRIRKGGRVVPARPETLLGLGDVVLAVGREEELDKLKLVFGEELQGEEMLSSQDVIARDIFVSHKEMTGRTLAELGIFENYGVVVTRVFREEMEFVPTGRFMLEIGDSVRVTGSKEDTERFIQAAGQHEKRVHETSILALSLGIFAGVILGFKQFPLPGGASFRLGLAGGPLLVSLVLAHYGRIGGLNIRIPRGAKYIMSQLGLVLFLAGAGTAAGESFAGVVARSGLSLLLAGAIITLGSALAGFVLSRYFYRLDLLTVLGAVSGGMTSTPALGAITDFTDSRLPLLSYTAVYPVALIVITVICQFLFFLL</sequence>
<protein>
    <recommendedName>
        <fullName evidence="9">RCK C-terminal domain-containing protein</fullName>
    </recommendedName>
</protein>
<keyword evidence="7 8" id="KW-0472">Membrane</keyword>
<dbReference type="PROSITE" id="PS51202">
    <property type="entry name" value="RCK_C"/>
    <property type="match status" value="2"/>
</dbReference>
<dbReference type="Gene3D" id="3.30.70.1450">
    <property type="entry name" value="Regulator of K+ conductance, C-terminal domain"/>
    <property type="match status" value="2"/>
</dbReference>
<dbReference type="InterPro" id="IPR006037">
    <property type="entry name" value="RCK_C"/>
</dbReference>